<evidence type="ECO:0000256" key="11">
    <source>
        <dbReference type="ARBA" id="ARBA00023098"/>
    </source>
</evidence>
<evidence type="ECO:0000256" key="9">
    <source>
        <dbReference type="ARBA" id="ARBA00022777"/>
    </source>
</evidence>
<dbReference type="Proteomes" id="UP000192342">
    <property type="component" value="Unassembled WGS sequence"/>
</dbReference>
<protein>
    <recommendedName>
        <fullName evidence="4 13">Tetraacyldisaccharide 4'-kinase</fullName>
        <ecNumber evidence="3 13">2.7.1.130</ecNumber>
    </recommendedName>
    <alternativeName>
        <fullName evidence="12 13">Lipid A 4'-kinase</fullName>
    </alternativeName>
</protein>
<keyword evidence="15" id="KW-1185">Reference proteome</keyword>
<dbReference type="AlphaFoldDB" id="A0A1Y1SFM1"/>
<comment type="function">
    <text evidence="1 13">Transfers the gamma-phosphate of ATP to the 4'-position of a tetraacyldisaccharide 1-phosphate intermediate (termed DS-1-P) to form tetraacyldisaccharide 1,4'-bis-phosphate (lipid IVA).</text>
</comment>
<dbReference type="OrthoDB" id="9766423at2"/>
<dbReference type="Pfam" id="PF02606">
    <property type="entry name" value="LpxK"/>
    <property type="match status" value="1"/>
</dbReference>
<keyword evidence="11 13" id="KW-0443">Lipid metabolism</keyword>
<keyword evidence="8 13" id="KW-0547">Nucleotide-binding</keyword>
<evidence type="ECO:0000256" key="10">
    <source>
        <dbReference type="ARBA" id="ARBA00022840"/>
    </source>
</evidence>
<dbReference type="GO" id="GO:0009029">
    <property type="term" value="F:lipid-A 4'-kinase activity"/>
    <property type="evidence" value="ECO:0007669"/>
    <property type="project" value="UniProtKB-UniRule"/>
</dbReference>
<evidence type="ECO:0000256" key="8">
    <source>
        <dbReference type="ARBA" id="ARBA00022741"/>
    </source>
</evidence>
<dbReference type="InterPro" id="IPR003758">
    <property type="entry name" value="LpxK"/>
</dbReference>
<evidence type="ECO:0000256" key="1">
    <source>
        <dbReference type="ARBA" id="ARBA00002274"/>
    </source>
</evidence>
<comment type="similarity">
    <text evidence="13">Belongs to the LpxK family.</text>
</comment>
<keyword evidence="6 13" id="KW-0441">Lipid A biosynthesis</keyword>
<reference evidence="14 15" key="1">
    <citation type="submission" date="2013-04" db="EMBL/GenBank/DDBJ databases">
        <title>Oceanococcus atlanticus 22II-S10r2 Genome Sequencing.</title>
        <authorList>
            <person name="Lai Q."/>
            <person name="Li G."/>
            <person name="Shao Z."/>
        </authorList>
    </citation>
    <scope>NUCLEOTIDE SEQUENCE [LARGE SCALE GENOMIC DNA]</scope>
    <source>
        <strain evidence="14 15">22II-S10r2</strain>
    </source>
</reference>
<name>A0A1Y1SFM1_9GAMM</name>
<sequence>MSEPLLSRLWYGEHPLQVLLRPLAMLFGVVSRLRRRAYQLGLLKQQRVSVPVIIVGNISVGGVGKTPVVIDLVQRLKAEGWRPGVVSRGYGGRVREATPVSAQSDPEQVGDEPVLIAQRTACPVVVGARRAQAARLLATQGVNIIVADDGLQHYALARDFEIVVVDGQRRHGNGWLLPAGPLREPPERADEADLVLVTGSSVAGEFGVVGQLGQARHLLSGQRRPVSEFNAVHAIAGIGNPGKFFDALTQAGLLVTAHAFSDHHRFNARDLRLDGDLPILMTEKDAVKCQAFRDSRTWAVEYDAHMPAAAWQIIRARLPRPLTL</sequence>
<comment type="caution">
    <text evidence="14">The sequence shown here is derived from an EMBL/GenBank/DDBJ whole genome shotgun (WGS) entry which is preliminary data.</text>
</comment>
<dbReference type="STRING" id="1317117.ATO7_01190"/>
<keyword evidence="7 13" id="KW-0808">Transferase</keyword>
<dbReference type="PANTHER" id="PTHR42724">
    <property type="entry name" value="TETRAACYLDISACCHARIDE 4'-KINASE"/>
    <property type="match status" value="1"/>
</dbReference>
<evidence type="ECO:0000256" key="12">
    <source>
        <dbReference type="ARBA" id="ARBA00029757"/>
    </source>
</evidence>
<evidence type="ECO:0000256" key="7">
    <source>
        <dbReference type="ARBA" id="ARBA00022679"/>
    </source>
</evidence>
<keyword evidence="5 13" id="KW-0444">Lipid biosynthesis</keyword>
<dbReference type="PANTHER" id="PTHR42724:SF1">
    <property type="entry name" value="TETRAACYLDISACCHARIDE 4'-KINASE, MITOCHONDRIAL-RELATED"/>
    <property type="match status" value="1"/>
</dbReference>
<evidence type="ECO:0000256" key="4">
    <source>
        <dbReference type="ARBA" id="ARBA00016436"/>
    </source>
</evidence>
<dbReference type="GO" id="GO:0005524">
    <property type="term" value="F:ATP binding"/>
    <property type="evidence" value="ECO:0007669"/>
    <property type="project" value="UniProtKB-UniRule"/>
</dbReference>
<evidence type="ECO:0000256" key="5">
    <source>
        <dbReference type="ARBA" id="ARBA00022516"/>
    </source>
</evidence>
<dbReference type="HAMAP" id="MF_00409">
    <property type="entry name" value="LpxK"/>
    <property type="match status" value="1"/>
</dbReference>
<evidence type="ECO:0000256" key="13">
    <source>
        <dbReference type="HAMAP-Rule" id="MF_00409"/>
    </source>
</evidence>
<dbReference type="GO" id="GO:0009245">
    <property type="term" value="P:lipid A biosynthetic process"/>
    <property type="evidence" value="ECO:0007669"/>
    <property type="project" value="UniProtKB-UniRule"/>
</dbReference>
<dbReference type="InterPro" id="IPR027417">
    <property type="entry name" value="P-loop_NTPase"/>
</dbReference>
<proteinExistence type="inferred from homology"/>
<organism evidence="14 15">
    <name type="scientific">Oceanococcus atlanticus</name>
    <dbReference type="NCBI Taxonomy" id="1317117"/>
    <lineage>
        <taxon>Bacteria</taxon>
        <taxon>Pseudomonadati</taxon>
        <taxon>Pseudomonadota</taxon>
        <taxon>Gammaproteobacteria</taxon>
        <taxon>Chromatiales</taxon>
        <taxon>Oceanococcaceae</taxon>
        <taxon>Oceanococcus</taxon>
    </lineage>
</organism>
<evidence type="ECO:0000256" key="2">
    <source>
        <dbReference type="ARBA" id="ARBA00004870"/>
    </source>
</evidence>
<keyword evidence="9 13" id="KW-0418">Kinase</keyword>
<accession>A0A1Y1SFM1</accession>
<dbReference type="UniPathway" id="UPA00359">
    <property type="reaction ID" value="UER00482"/>
</dbReference>
<evidence type="ECO:0000313" key="15">
    <source>
        <dbReference type="Proteomes" id="UP000192342"/>
    </source>
</evidence>
<dbReference type="GO" id="GO:0005886">
    <property type="term" value="C:plasma membrane"/>
    <property type="evidence" value="ECO:0007669"/>
    <property type="project" value="TreeGrafter"/>
</dbReference>
<gene>
    <name evidence="13" type="primary">lpxK</name>
    <name evidence="14" type="ORF">ATO7_01190</name>
</gene>
<evidence type="ECO:0000313" key="14">
    <source>
        <dbReference type="EMBL" id="ORE88447.1"/>
    </source>
</evidence>
<dbReference type="GO" id="GO:0009244">
    <property type="term" value="P:lipopolysaccharide core region biosynthetic process"/>
    <property type="evidence" value="ECO:0007669"/>
    <property type="project" value="TreeGrafter"/>
</dbReference>
<dbReference type="SUPFAM" id="SSF52540">
    <property type="entry name" value="P-loop containing nucleoside triphosphate hydrolases"/>
    <property type="match status" value="1"/>
</dbReference>
<dbReference type="NCBIfam" id="TIGR00682">
    <property type="entry name" value="lpxK"/>
    <property type="match status" value="1"/>
</dbReference>
<evidence type="ECO:0000256" key="3">
    <source>
        <dbReference type="ARBA" id="ARBA00012071"/>
    </source>
</evidence>
<evidence type="ECO:0000256" key="6">
    <source>
        <dbReference type="ARBA" id="ARBA00022556"/>
    </source>
</evidence>
<dbReference type="EC" id="2.7.1.130" evidence="3 13"/>
<feature type="binding site" evidence="13">
    <location>
        <begin position="59"/>
        <end position="66"/>
    </location>
    <ligand>
        <name>ATP</name>
        <dbReference type="ChEBI" id="CHEBI:30616"/>
    </ligand>
</feature>
<dbReference type="RefSeq" id="WP_158522978.1">
    <property type="nucleotide sequence ID" value="NZ_AQQV01000001.1"/>
</dbReference>
<dbReference type="EMBL" id="AQQV01000001">
    <property type="protein sequence ID" value="ORE88447.1"/>
    <property type="molecule type" value="Genomic_DNA"/>
</dbReference>
<keyword evidence="10 13" id="KW-0067">ATP-binding</keyword>
<comment type="catalytic activity">
    <reaction evidence="13">
        <text>a lipid A disaccharide + ATP = a lipid IVA + ADP + H(+)</text>
        <dbReference type="Rhea" id="RHEA:67840"/>
        <dbReference type="ChEBI" id="CHEBI:15378"/>
        <dbReference type="ChEBI" id="CHEBI:30616"/>
        <dbReference type="ChEBI" id="CHEBI:176343"/>
        <dbReference type="ChEBI" id="CHEBI:176425"/>
        <dbReference type="ChEBI" id="CHEBI:456216"/>
        <dbReference type="EC" id="2.7.1.130"/>
    </reaction>
</comment>
<comment type="pathway">
    <text evidence="2 13">Glycolipid biosynthesis; lipid IV(A) biosynthesis; lipid IV(A) from (3R)-3-hydroxytetradecanoyl-[acyl-carrier-protein] and UDP-N-acetyl-alpha-D-glucosamine: step 6/6.</text>
</comment>